<dbReference type="GO" id="GO:0016853">
    <property type="term" value="F:isomerase activity"/>
    <property type="evidence" value="ECO:0007669"/>
    <property type="project" value="UniProtKB-KW"/>
</dbReference>
<dbReference type="PANTHER" id="PTHR12110:SF21">
    <property type="entry name" value="XYLOSE ISOMERASE-LIKE TIM BARREL DOMAIN-CONTAINING PROTEIN"/>
    <property type="match status" value="1"/>
</dbReference>
<dbReference type="PANTHER" id="PTHR12110">
    <property type="entry name" value="HYDROXYPYRUVATE ISOMERASE"/>
    <property type="match status" value="1"/>
</dbReference>
<comment type="caution">
    <text evidence="2">The sequence shown here is derived from an EMBL/GenBank/DDBJ whole genome shotgun (WGS) entry which is preliminary data.</text>
</comment>
<protein>
    <submittedName>
        <fullName evidence="2">Inosose isomerase</fullName>
        <ecNumber evidence="2">5.3.99.11</ecNumber>
    </submittedName>
</protein>
<dbReference type="AlphaFoldDB" id="A0A1J5PZC0"/>
<dbReference type="Gene3D" id="3.20.20.150">
    <property type="entry name" value="Divalent-metal-dependent TIM barrel enzymes"/>
    <property type="match status" value="1"/>
</dbReference>
<organism evidence="2">
    <name type="scientific">mine drainage metagenome</name>
    <dbReference type="NCBI Taxonomy" id="410659"/>
    <lineage>
        <taxon>unclassified sequences</taxon>
        <taxon>metagenomes</taxon>
        <taxon>ecological metagenomes</taxon>
    </lineage>
</organism>
<gene>
    <name evidence="2" type="primary">iolI</name>
    <name evidence="2" type="ORF">GALL_477590</name>
</gene>
<sequence>MKVKLDAAGGAGFSQITLSAHDLVSHPQGVDSAIELVKASGLRVAAFQAACDFEGASGPLHAYKLDVVKSLLGLCQALQCHLLVLPSSTRCTTDGSSQSLVHDLRQLAMLAIPLNIKIAYQGWAGAAMVKDYLQAWELICEADMPNLGLCLDLCEMLVAGTPLDDLAADLDMLDPDRLFLVQLADLLGSTTPLLQVFAGEGAQRDTLAALVCTLHALGYRGNYSLSARNADYAQLAPRHVAQRAQTAALWLGQDVLQRSVPLPNQLRLRRSQGH</sequence>
<reference evidence="2" key="1">
    <citation type="submission" date="2016-10" db="EMBL/GenBank/DDBJ databases">
        <title>Sequence of Gallionella enrichment culture.</title>
        <authorList>
            <person name="Poehlein A."/>
            <person name="Muehling M."/>
            <person name="Daniel R."/>
        </authorList>
    </citation>
    <scope>NUCLEOTIDE SEQUENCE</scope>
</reference>
<evidence type="ECO:0000313" key="2">
    <source>
        <dbReference type="EMBL" id="OIQ70627.1"/>
    </source>
</evidence>
<dbReference type="SUPFAM" id="SSF51658">
    <property type="entry name" value="Xylose isomerase-like"/>
    <property type="match status" value="1"/>
</dbReference>
<name>A0A1J5PZC0_9ZZZZ</name>
<dbReference type="InterPro" id="IPR050312">
    <property type="entry name" value="IolE/XylAMocC-like"/>
</dbReference>
<proteinExistence type="predicted"/>
<evidence type="ECO:0000259" key="1">
    <source>
        <dbReference type="Pfam" id="PF01261"/>
    </source>
</evidence>
<dbReference type="EC" id="5.3.99.11" evidence="2"/>
<dbReference type="EMBL" id="MLJW01004108">
    <property type="protein sequence ID" value="OIQ70627.1"/>
    <property type="molecule type" value="Genomic_DNA"/>
</dbReference>
<dbReference type="InterPro" id="IPR036237">
    <property type="entry name" value="Xyl_isomerase-like_sf"/>
</dbReference>
<dbReference type="Pfam" id="PF01261">
    <property type="entry name" value="AP_endonuc_2"/>
    <property type="match status" value="1"/>
</dbReference>
<keyword evidence="2" id="KW-0413">Isomerase</keyword>
<feature type="domain" description="Xylose isomerase-like TIM barrel" evidence="1">
    <location>
        <begin position="10"/>
        <end position="239"/>
    </location>
</feature>
<dbReference type="InterPro" id="IPR013022">
    <property type="entry name" value="Xyl_isomerase-like_TIM-brl"/>
</dbReference>
<accession>A0A1J5PZC0</accession>